<dbReference type="Gene3D" id="1.10.10.60">
    <property type="entry name" value="Homeodomain-like"/>
    <property type="match status" value="1"/>
</dbReference>
<keyword evidence="3" id="KW-0804">Transcription</keyword>
<dbReference type="GO" id="GO:0003700">
    <property type="term" value="F:DNA-binding transcription factor activity"/>
    <property type="evidence" value="ECO:0007669"/>
    <property type="project" value="InterPro"/>
</dbReference>
<evidence type="ECO:0000256" key="5">
    <source>
        <dbReference type="SAM" id="MobiDB-lite"/>
    </source>
</evidence>
<organism evidence="7 8">
    <name type="scientific">Gossypium barbadense</name>
    <name type="common">Sea Island cotton</name>
    <name type="synonym">Hibiscus barbadensis</name>
    <dbReference type="NCBI Taxonomy" id="3634"/>
    <lineage>
        <taxon>Eukaryota</taxon>
        <taxon>Viridiplantae</taxon>
        <taxon>Streptophyta</taxon>
        <taxon>Embryophyta</taxon>
        <taxon>Tracheophyta</taxon>
        <taxon>Spermatophyta</taxon>
        <taxon>Magnoliopsida</taxon>
        <taxon>eudicotyledons</taxon>
        <taxon>Gunneridae</taxon>
        <taxon>Pentapetalae</taxon>
        <taxon>rosids</taxon>
        <taxon>malvids</taxon>
        <taxon>Malvales</taxon>
        <taxon>Malvaceae</taxon>
        <taxon>Malvoideae</taxon>
        <taxon>Gossypium</taxon>
    </lineage>
</organism>
<dbReference type="InterPro" id="IPR009057">
    <property type="entry name" value="Homeodomain-like_sf"/>
</dbReference>
<dbReference type="NCBIfam" id="TIGR01557">
    <property type="entry name" value="myb_SHAQKYF"/>
    <property type="match status" value="1"/>
</dbReference>
<dbReference type="Pfam" id="PF00249">
    <property type="entry name" value="Myb_DNA-binding"/>
    <property type="match status" value="1"/>
</dbReference>
<evidence type="ECO:0000256" key="2">
    <source>
        <dbReference type="ARBA" id="ARBA00023015"/>
    </source>
</evidence>
<keyword evidence="4" id="KW-0539">Nucleus</keyword>
<proteinExistence type="predicted"/>
<feature type="non-terminal residue" evidence="7">
    <location>
        <position position="1"/>
    </location>
</feature>
<dbReference type="InterPro" id="IPR006447">
    <property type="entry name" value="Myb_dom_plants"/>
</dbReference>
<evidence type="ECO:0000313" key="8">
    <source>
        <dbReference type="Proteomes" id="UP000327439"/>
    </source>
</evidence>
<dbReference type="PROSITE" id="PS51294">
    <property type="entry name" value="HTH_MYB"/>
    <property type="match status" value="1"/>
</dbReference>
<dbReference type="InterPro" id="IPR001005">
    <property type="entry name" value="SANT/Myb"/>
</dbReference>
<evidence type="ECO:0000256" key="1">
    <source>
        <dbReference type="ARBA" id="ARBA00004123"/>
    </source>
</evidence>
<dbReference type="OrthoDB" id="551907at2759"/>
<keyword evidence="8" id="KW-1185">Reference proteome</keyword>
<evidence type="ECO:0000256" key="4">
    <source>
        <dbReference type="ARBA" id="ARBA00023242"/>
    </source>
</evidence>
<dbReference type="Proteomes" id="UP000327439">
    <property type="component" value="Unassembled WGS sequence"/>
</dbReference>
<protein>
    <recommendedName>
        <fullName evidence="6">HTH myb-type domain-containing protein</fullName>
    </recommendedName>
</protein>
<feature type="region of interest" description="Disordered" evidence="5">
    <location>
        <begin position="1"/>
        <end position="63"/>
    </location>
</feature>
<evidence type="ECO:0000256" key="3">
    <source>
        <dbReference type="ARBA" id="ARBA00023163"/>
    </source>
</evidence>
<evidence type="ECO:0000313" key="7">
    <source>
        <dbReference type="EMBL" id="KAB1670601.1"/>
    </source>
</evidence>
<dbReference type="EMBL" id="ML706439">
    <property type="protein sequence ID" value="KAB1670601.1"/>
    <property type="molecule type" value="Genomic_DNA"/>
</dbReference>
<dbReference type="InterPro" id="IPR017930">
    <property type="entry name" value="Myb_dom"/>
</dbReference>
<feature type="domain" description="HTH myb-type" evidence="6">
    <location>
        <begin position="59"/>
        <end position="119"/>
    </location>
</feature>
<dbReference type="AlphaFoldDB" id="A0A5J5ND12"/>
<feature type="compositionally biased region" description="Acidic residues" evidence="5">
    <location>
        <begin position="7"/>
        <end position="21"/>
    </location>
</feature>
<comment type="subcellular location">
    <subcellularLocation>
        <location evidence="1">Nucleus</location>
    </subcellularLocation>
</comment>
<accession>A0A5J5ND12</accession>
<dbReference type="FunFam" id="1.10.10.60:FF:000002">
    <property type="entry name" value="Myb family transcription factor"/>
    <property type="match status" value="1"/>
</dbReference>
<dbReference type="InterPro" id="IPR046955">
    <property type="entry name" value="PHR1-like"/>
</dbReference>
<dbReference type="SUPFAM" id="SSF46689">
    <property type="entry name" value="Homeodomain-like"/>
    <property type="match status" value="1"/>
</dbReference>
<dbReference type="PANTHER" id="PTHR31314">
    <property type="entry name" value="MYB FAMILY TRANSCRIPTION FACTOR PHL7-LIKE"/>
    <property type="match status" value="1"/>
</dbReference>
<feature type="compositionally biased region" description="Low complexity" evidence="5">
    <location>
        <begin position="31"/>
        <end position="41"/>
    </location>
</feature>
<dbReference type="PANTHER" id="PTHR31314:SF168">
    <property type="entry name" value="MYB-LIKE HTH TRANSCRIPTIONAL REGULATOR FAMILY PROTEIN"/>
    <property type="match status" value="1"/>
</dbReference>
<gene>
    <name evidence="7" type="ORF">ES319_1Z153700v1</name>
</gene>
<evidence type="ECO:0000259" key="6">
    <source>
        <dbReference type="PROSITE" id="PS51294"/>
    </source>
</evidence>
<dbReference type="GO" id="GO:0003677">
    <property type="term" value="F:DNA binding"/>
    <property type="evidence" value="ECO:0007669"/>
    <property type="project" value="InterPro"/>
</dbReference>
<dbReference type="GO" id="GO:0005634">
    <property type="term" value="C:nucleus"/>
    <property type="evidence" value="ECO:0007669"/>
    <property type="project" value="UniProtKB-SubCell"/>
</dbReference>
<keyword evidence="2" id="KW-0805">Transcription regulation</keyword>
<name>A0A5J5ND12_GOSBA</name>
<sequence length="328" mass="37422">NNNRDLADEEEEEEEEEEAEEDRNKINYKTGNEGESSSNSSVEETGKKSTTGSVRPYNRSKTPRLRWTPDLHLRFVHAVERLGGQDRATPKLVLQLMNIKGLSIAHVKSHLQMYRSKKIDDPNQVIQKKEIVFQNGDHHHHIHKLSQTHPMRQKISFSHLMLKQVELMPPNDEGKGAGNGSSLSNGRCFIEFLKFYEIIYLYIIKLYGDVISWRGNNNKNVLDMTSKGLYCSVAKRLFSSCNNYNSLSFSSQRPTMGTNCTPLKRKMISSVVSNIEDLVVCLFSLASSSSFSKLCRLNKEVKYGDGNRKQEVRTMASTLDLTYEYEGL</sequence>
<reference evidence="8" key="1">
    <citation type="journal article" date="2020" name="Nat. Genet.">
        <title>Genomic diversifications of five Gossypium allopolyploid species and their impact on cotton improvement.</title>
        <authorList>
            <person name="Chen Z.J."/>
            <person name="Sreedasyam A."/>
            <person name="Ando A."/>
            <person name="Song Q."/>
            <person name="De Santiago L.M."/>
            <person name="Hulse-Kemp A.M."/>
            <person name="Ding M."/>
            <person name="Ye W."/>
            <person name="Kirkbride R.C."/>
            <person name="Jenkins J."/>
            <person name="Plott C."/>
            <person name="Lovell J."/>
            <person name="Lin Y.M."/>
            <person name="Vaughn R."/>
            <person name="Liu B."/>
            <person name="Simpson S."/>
            <person name="Scheffler B.E."/>
            <person name="Wen L."/>
            <person name="Saski C.A."/>
            <person name="Grover C.E."/>
            <person name="Hu G."/>
            <person name="Conover J.L."/>
            <person name="Carlson J.W."/>
            <person name="Shu S."/>
            <person name="Boston L.B."/>
            <person name="Williams M."/>
            <person name="Peterson D.G."/>
            <person name="McGee K."/>
            <person name="Jones D.C."/>
            <person name="Wendel J.F."/>
            <person name="Stelly D.M."/>
            <person name="Grimwood J."/>
            <person name="Schmutz J."/>
        </authorList>
    </citation>
    <scope>NUCLEOTIDE SEQUENCE [LARGE SCALE GENOMIC DNA]</scope>
    <source>
        <strain evidence="8">cv. 3-79</strain>
    </source>
</reference>